<protein>
    <submittedName>
        <fullName evidence="1">YdeI/OmpD-associated family protein</fullName>
    </submittedName>
</protein>
<dbReference type="OrthoDB" id="959664at2"/>
<sequence>MSKPFSKEFTGWIDANGDMNMVLIPDEIAAEFKSKKIRRIQAWLKGNGPIHRALNVNNGQTFLYLSKATMKEIDLLAFEEVEVKLAEDTTTYQAPEPAEWMELMNQDEEIRHRFAAITDGKKRAILFAVSRPKSTEARLRKALSLADELRMGSIQ</sequence>
<gene>
    <name evidence="1" type="ORF">F8C67_13235</name>
</gene>
<dbReference type="Proteomes" id="UP000468650">
    <property type="component" value="Unassembled WGS sequence"/>
</dbReference>
<dbReference type="AlphaFoldDB" id="A0A6N6RD25"/>
<name>A0A6N6RD25_9FLAO</name>
<evidence type="ECO:0000313" key="1">
    <source>
        <dbReference type="EMBL" id="KAB2806826.1"/>
    </source>
</evidence>
<reference evidence="1 2" key="1">
    <citation type="submission" date="2019-09" db="EMBL/GenBank/DDBJ databases">
        <title>Genomes of family Cryomorphaceae.</title>
        <authorList>
            <person name="Bowman J.P."/>
        </authorList>
    </citation>
    <scope>NUCLEOTIDE SEQUENCE [LARGE SCALE GENOMIC DNA]</scope>
    <source>
        <strain evidence="1 2">LMG 25704</strain>
    </source>
</reference>
<comment type="caution">
    <text evidence="1">The sequence shown here is derived from an EMBL/GenBank/DDBJ whole genome shotgun (WGS) entry which is preliminary data.</text>
</comment>
<dbReference type="EMBL" id="WBVO01000013">
    <property type="protein sequence ID" value="KAB2806826.1"/>
    <property type="molecule type" value="Genomic_DNA"/>
</dbReference>
<accession>A0A6N6RD25</accession>
<proteinExistence type="predicted"/>
<keyword evidence="2" id="KW-1185">Reference proteome</keyword>
<organism evidence="1 2">
    <name type="scientific">Phaeocystidibacter luteus</name>
    <dbReference type="NCBI Taxonomy" id="911197"/>
    <lineage>
        <taxon>Bacteria</taxon>
        <taxon>Pseudomonadati</taxon>
        <taxon>Bacteroidota</taxon>
        <taxon>Flavobacteriia</taxon>
        <taxon>Flavobacteriales</taxon>
        <taxon>Phaeocystidibacteraceae</taxon>
        <taxon>Phaeocystidibacter</taxon>
    </lineage>
</organism>
<dbReference type="RefSeq" id="WP_151668342.1">
    <property type="nucleotide sequence ID" value="NZ_WBVO01000013.1"/>
</dbReference>
<evidence type="ECO:0000313" key="2">
    <source>
        <dbReference type="Proteomes" id="UP000468650"/>
    </source>
</evidence>